<evidence type="ECO:0000256" key="2">
    <source>
        <dbReference type="ARBA" id="ARBA00023125"/>
    </source>
</evidence>
<accession>A0A9X3X0F2</accession>
<organism evidence="5 6">
    <name type="scientific">Polyangium jinanense</name>
    <dbReference type="NCBI Taxonomy" id="2829994"/>
    <lineage>
        <taxon>Bacteria</taxon>
        <taxon>Pseudomonadati</taxon>
        <taxon>Myxococcota</taxon>
        <taxon>Polyangia</taxon>
        <taxon>Polyangiales</taxon>
        <taxon>Polyangiaceae</taxon>
        <taxon>Polyangium</taxon>
    </lineage>
</organism>
<evidence type="ECO:0000256" key="1">
    <source>
        <dbReference type="ARBA" id="ARBA00023015"/>
    </source>
</evidence>
<dbReference type="InterPro" id="IPR050204">
    <property type="entry name" value="AraC_XylS_family_regulators"/>
</dbReference>
<proteinExistence type="predicted"/>
<dbReference type="GO" id="GO:0043565">
    <property type="term" value="F:sequence-specific DNA binding"/>
    <property type="evidence" value="ECO:0007669"/>
    <property type="project" value="InterPro"/>
</dbReference>
<gene>
    <name evidence="5" type="ORF">KEG57_13205</name>
</gene>
<keyword evidence="6" id="KW-1185">Reference proteome</keyword>
<dbReference type="AlphaFoldDB" id="A0A9X3X0F2"/>
<dbReference type="InterPro" id="IPR046532">
    <property type="entry name" value="DUF6597"/>
</dbReference>
<dbReference type="GO" id="GO:0003700">
    <property type="term" value="F:DNA-binding transcription factor activity"/>
    <property type="evidence" value="ECO:0007669"/>
    <property type="project" value="InterPro"/>
</dbReference>
<dbReference type="InterPro" id="IPR018060">
    <property type="entry name" value="HTH_AraC"/>
</dbReference>
<sequence>MNKTDTRADSVDLAQATGHYAEAPVPPALREVFACRWIHRMPAHDAAPVLVVPDGCMDLQFMHDGRLRVAGPDREPQTEVLPAGAVVVGYRFRPGAAAAWLGVPAHVLLNQRVALNDLWGNAKAARWAVDDLAALEQRLAAHRPHTFRIDASMDEAFRLLRGADAPPGEPLVRWLCDRLSLCERTLRRRFDDHFGYGPKTLDRILRYQRFLRLVRRKPPASMAAWAAEAGYADQPHLVRESRRLARRTPGDVLAAMLGDGRAARR</sequence>
<evidence type="ECO:0000256" key="3">
    <source>
        <dbReference type="ARBA" id="ARBA00023163"/>
    </source>
</evidence>
<evidence type="ECO:0000313" key="6">
    <source>
        <dbReference type="Proteomes" id="UP001151081"/>
    </source>
</evidence>
<evidence type="ECO:0000259" key="4">
    <source>
        <dbReference type="PROSITE" id="PS01124"/>
    </source>
</evidence>
<dbReference type="PANTHER" id="PTHR46796:SF15">
    <property type="entry name" value="BLL1074 PROTEIN"/>
    <property type="match status" value="1"/>
</dbReference>
<keyword evidence="1" id="KW-0805">Transcription regulation</keyword>
<dbReference type="Pfam" id="PF12833">
    <property type="entry name" value="HTH_18"/>
    <property type="match status" value="1"/>
</dbReference>
<dbReference type="PANTHER" id="PTHR46796">
    <property type="entry name" value="HTH-TYPE TRANSCRIPTIONAL ACTIVATOR RHAS-RELATED"/>
    <property type="match status" value="1"/>
</dbReference>
<protein>
    <submittedName>
        <fullName evidence="5">Helix-turn-helix domain-containing protein</fullName>
    </submittedName>
</protein>
<name>A0A9X3X0F2_9BACT</name>
<dbReference type="Proteomes" id="UP001151081">
    <property type="component" value="Unassembled WGS sequence"/>
</dbReference>
<dbReference type="Pfam" id="PF20240">
    <property type="entry name" value="DUF6597"/>
    <property type="match status" value="1"/>
</dbReference>
<reference evidence="5 6" key="1">
    <citation type="submission" date="2021-04" db="EMBL/GenBank/DDBJ databases">
        <title>Genome analysis of Polyangium sp.</title>
        <authorList>
            <person name="Li Y."/>
            <person name="Wang J."/>
        </authorList>
    </citation>
    <scope>NUCLEOTIDE SEQUENCE [LARGE SCALE GENOMIC DNA]</scope>
    <source>
        <strain evidence="5 6">SDU14</strain>
    </source>
</reference>
<dbReference type="SMART" id="SM00342">
    <property type="entry name" value="HTH_ARAC"/>
    <property type="match status" value="1"/>
</dbReference>
<dbReference type="RefSeq" id="WP_272420132.1">
    <property type="nucleotide sequence ID" value="NZ_JAGTJJ010000005.1"/>
</dbReference>
<dbReference type="Gene3D" id="1.10.10.60">
    <property type="entry name" value="Homeodomain-like"/>
    <property type="match status" value="1"/>
</dbReference>
<dbReference type="PROSITE" id="PS01124">
    <property type="entry name" value="HTH_ARAC_FAMILY_2"/>
    <property type="match status" value="1"/>
</dbReference>
<dbReference type="EMBL" id="JAGTJJ010000005">
    <property type="protein sequence ID" value="MDC3981464.1"/>
    <property type="molecule type" value="Genomic_DNA"/>
</dbReference>
<keyword evidence="2" id="KW-0238">DNA-binding</keyword>
<feature type="domain" description="HTH araC/xylS-type" evidence="4">
    <location>
        <begin position="175"/>
        <end position="255"/>
    </location>
</feature>
<keyword evidence="3" id="KW-0804">Transcription</keyword>
<evidence type="ECO:0000313" key="5">
    <source>
        <dbReference type="EMBL" id="MDC3981464.1"/>
    </source>
</evidence>
<comment type="caution">
    <text evidence="5">The sequence shown here is derived from an EMBL/GenBank/DDBJ whole genome shotgun (WGS) entry which is preliminary data.</text>
</comment>